<protein>
    <submittedName>
        <fullName evidence="3">Pyruvate, water dikinase</fullName>
    </submittedName>
</protein>
<dbReference type="SUPFAM" id="SSF56059">
    <property type="entry name" value="Glutathione synthetase ATP-binding domain-like"/>
    <property type="match status" value="1"/>
</dbReference>
<dbReference type="Pfam" id="PF00391">
    <property type="entry name" value="PEP-utilizers"/>
    <property type="match status" value="1"/>
</dbReference>
<dbReference type="InterPro" id="IPR002192">
    <property type="entry name" value="PPDK_AMP/ATP-bd"/>
</dbReference>
<keyword evidence="3" id="KW-0418">Kinase</keyword>
<dbReference type="GO" id="GO:0016301">
    <property type="term" value="F:kinase activity"/>
    <property type="evidence" value="ECO:0007669"/>
    <property type="project" value="UniProtKB-KW"/>
</dbReference>
<dbReference type="PANTHER" id="PTHR43615">
    <property type="entry name" value="PHOSPHOENOLPYRUVATE SYNTHASE-RELATED"/>
    <property type="match status" value="1"/>
</dbReference>
<keyword evidence="3" id="KW-0808">Transferase</keyword>
<evidence type="ECO:0000259" key="2">
    <source>
        <dbReference type="Pfam" id="PF01326"/>
    </source>
</evidence>
<dbReference type="NCBIfam" id="NF004881">
    <property type="entry name" value="PRK06241.2-2"/>
    <property type="match status" value="1"/>
</dbReference>
<dbReference type="InterPro" id="IPR051549">
    <property type="entry name" value="PEP_Utilizing_Enz"/>
</dbReference>
<keyword evidence="3" id="KW-0670">Pyruvate</keyword>
<dbReference type="Gene3D" id="3.50.30.10">
    <property type="entry name" value="Phosphohistidine domain"/>
    <property type="match status" value="1"/>
</dbReference>
<feature type="domain" description="PEP-utilising enzyme mobile" evidence="1">
    <location>
        <begin position="798"/>
        <end position="867"/>
    </location>
</feature>
<dbReference type="EMBL" id="FOYL01000001">
    <property type="protein sequence ID" value="SFQ95837.1"/>
    <property type="molecule type" value="Genomic_DNA"/>
</dbReference>
<organism evidence="3 4">
    <name type="scientific">Lentzea waywayandensis</name>
    <dbReference type="NCBI Taxonomy" id="84724"/>
    <lineage>
        <taxon>Bacteria</taxon>
        <taxon>Bacillati</taxon>
        <taxon>Actinomycetota</taxon>
        <taxon>Actinomycetes</taxon>
        <taxon>Pseudonocardiales</taxon>
        <taxon>Pseudonocardiaceae</taxon>
        <taxon>Lentzea</taxon>
    </lineage>
</organism>
<dbReference type="OrthoDB" id="9765468at2"/>
<dbReference type="SUPFAM" id="SSF52009">
    <property type="entry name" value="Phosphohistidine domain"/>
    <property type="match status" value="1"/>
</dbReference>
<dbReference type="InterPro" id="IPR013815">
    <property type="entry name" value="ATP_grasp_subdomain_1"/>
</dbReference>
<dbReference type="InterPro" id="IPR008279">
    <property type="entry name" value="PEP-util_enz_mobile_dom"/>
</dbReference>
<dbReference type="Pfam" id="PF01326">
    <property type="entry name" value="PPDK_N"/>
    <property type="match status" value="1"/>
</dbReference>
<reference evidence="4" key="1">
    <citation type="submission" date="2016-10" db="EMBL/GenBank/DDBJ databases">
        <authorList>
            <person name="Varghese N."/>
            <person name="Submissions S."/>
        </authorList>
    </citation>
    <scope>NUCLEOTIDE SEQUENCE [LARGE SCALE GENOMIC DNA]</scope>
    <source>
        <strain evidence="4">DSM 44232</strain>
    </source>
</reference>
<dbReference type="GO" id="GO:0005524">
    <property type="term" value="F:ATP binding"/>
    <property type="evidence" value="ECO:0007669"/>
    <property type="project" value="InterPro"/>
</dbReference>
<evidence type="ECO:0000259" key="1">
    <source>
        <dbReference type="Pfam" id="PF00391"/>
    </source>
</evidence>
<feature type="domain" description="Pyruvate phosphate dikinase AMP/ATP-binding" evidence="2">
    <location>
        <begin position="9"/>
        <end position="302"/>
    </location>
</feature>
<dbReference type="PANTHER" id="PTHR43615:SF1">
    <property type="entry name" value="PPDK_N DOMAIN-CONTAINING PROTEIN"/>
    <property type="match status" value="1"/>
</dbReference>
<accession>A0A1I6CRU9</accession>
<dbReference type="AlphaFoldDB" id="A0A1I6CRU9"/>
<evidence type="ECO:0000313" key="4">
    <source>
        <dbReference type="Proteomes" id="UP000198583"/>
    </source>
</evidence>
<gene>
    <name evidence="3" type="ORF">SAMN04488564_101158</name>
</gene>
<evidence type="ECO:0000313" key="3">
    <source>
        <dbReference type="EMBL" id="SFQ95837.1"/>
    </source>
</evidence>
<dbReference type="Gene3D" id="3.30.1490.20">
    <property type="entry name" value="ATP-grasp fold, A domain"/>
    <property type="match status" value="1"/>
</dbReference>
<dbReference type="STRING" id="84724.SAMN04488564_101158"/>
<proteinExistence type="predicted"/>
<dbReference type="RefSeq" id="WP_093587788.1">
    <property type="nucleotide sequence ID" value="NZ_FOYL01000001.1"/>
</dbReference>
<name>A0A1I6CRU9_9PSEU</name>
<dbReference type="Gene3D" id="3.30.470.20">
    <property type="entry name" value="ATP-grasp fold, B domain"/>
    <property type="match status" value="1"/>
</dbReference>
<sequence>MTVVTRETDVAGAKARGLRELADAGFEVPPWRVIGADVLRAHLTATGLTERIDAELRDLTADRAEAAAEAVASAILETPLAPEVLAEITAAVHDVGKGPVAVRSSGLDEDGPRFSFAGQFDTFLNVEGIDAIADHVRRCWAGAYSARALAYRLAHGLPPAGAGMAVIVQRLVAAEKSGVLFTANPMSGERTERVVSAVFGLGEGLVGGAVDADTVVLDASGRVLQVTVGEKRERYDPDASGGCRVTETPAAVREELAVTDAELRALGELAGRIEKVRGAPQDVEWAMADGTLWVLQSRPITAGLDEPGELHVWDNSNIIESFRGMTSPLTYSFARRVYQRVYEEYCRELKVPDAQLSQAQEWLPALLGYFHGRVYYNLLNWYRLVRLAPLYRLGRRSLELTLGVEESLDPELADGLHPFTFSSRAEEIRVTARSRLRFASRFALIERTGERFIADFYRTYEEFGATDYDALTADQVYRRYQALERTLVARWGRVAVLDAVIGLSFGTLQMLNRRWLPDAPLWFTWAVAGPANSVESAGPAHRIAELANVVRADDELRRIITESEPQQARAALLDGGHAAFVSEVDDYVTRYGDRSLDELKLEAPSLRDDPSTFFPMLRAAVASVESMSGRADADGVLGSLSPARRQVYERVRGKVRRALELRERIRFCRTRAFGTAKVMVRAIGRRFASLGLLDSPEDVFWLYLEEIGGCFDASTVDVDLRALVRSRKAIAESDRLLTAPSRFTTRGALGTKANRVAWARAVPGGTAAAAGAELTGVPAAPGRVRGRARVVDLPSEAQGDILVTYRTDPGWVAWLPSASGLLVERGSPLTHVAIVARELGVPTVVQVPGLTTRVRDGMHLDVDGATGTIRVLAGPEEA</sequence>
<dbReference type="Proteomes" id="UP000198583">
    <property type="component" value="Unassembled WGS sequence"/>
</dbReference>
<keyword evidence="4" id="KW-1185">Reference proteome</keyword>
<dbReference type="InterPro" id="IPR036637">
    <property type="entry name" value="Phosphohistidine_dom_sf"/>
</dbReference>